<name>A0A7R8UBD6_HERIL</name>
<dbReference type="PANTHER" id="PTHR33327:SF3">
    <property type="entry name" value="RNA-DIRECTED DNA POLYMERASE"/>
    <property type="match status" value="1"/>
</dbReference>
<feature type="region of interest" description="Disordered" evidence="1">
    <location>
        <begin position="228"/>
        <end position="257"/>
    </location>
</feature>
<feature type="domain" description="DUF7041" evidence="2">
    <location>
        <begin position="44"/>
        <end position="126"/>
    </location>
</feature>
<gene>
    <name evidence="3" type="ORF">HERILL_LOCUS987</name>
</gene>
<reference evidence="3 4" key="1">
    <citation type="submission" date="2020-11" db="EMBL/GenBank/DDBJ databases">
        <authorList>
            <person name="Wallbank WR R."/>
            <person name="Pardo Diaz C."/>
            <person name="Kozak K."/>
            <person name="Martin S."/>
            <person name="Jiggins C."/>
            <person name="Moest M."/>
            <person name="Warren A I."/>
            <person name="Generalovic N T."/>
            <person name="Byers J.R.P. K."/>
            <person name="Montejo-Kovacevich G."/>
            <person name="Yen C E."/>
        </authorList>
    </citation>
    <scope>NUCLEOTIDE SEQUENCE [LARGE SCALE GENOMIC DNA]</scope>
</reference>
<dbReference type="AlphaFoldDB" id="A0A7R8UBD6"/>
<evidence type="ECO:0000259" key="2">
    <source>
        <dbReference type="Pfam" id="PF23055"/>
    </source>
</evidence>
<dbReference type="InterPro" id="IPR055469">
    <property type="entry name" value="DUF7041"/>
</dbReference>
<dbReference type="EMBL" id="LR899009">
    <property type="protein sequence ID" value="CAD7077662.1"/>
    <property type="molecule type" value="Genomic_DNA"/>
</dbReference>
<evidence type="ECO:0000256" key="1">
    <source>
        <dbReference type="SAM" id="MobiDB-lite"/>
    </source>
</evidence>
<organism evidence="3 4">
    <name type="scientific">Hermetia illucens</name>
    <name type="common">Black soldier fly</name>
    <dbReference type="NCBI Taxonomy" id="343691"/>
    <lineage>
        <taxon>Eukaryota</taxon>
        <taxon>Metazoa</taxon>
        <taxon>Ecdysozoa</taxon>
        <taxon>Arthropoda</taxon>
        <taxon>Hexapoda</taxon>
        <taxon>Insecta</taxon>
        <taxon>Pterygota</taxon>
        <taxon>Neoptera</taxon>
        <taxon>Endopterygota</taxon>
        <taxon>Diptera</taxon>
        <taxon>Brachycera</taxon>
        <taxon>Stratiomyomorpha</taxon>
        <taxon>Stratiomyidae</taxon>
        <taxon>Hermetiinae</taxon>
        <taxon>Hermetia</taxon>
    </lineage>
</organism>
<dbReference type="InParanoid" id="A0A7R8UBD6"/>
<protein>
    <recommendedName>
        <fullName evidence="2">DUF7041 domain-containing protein</fullName>
    </recommendedName>
</protein>
<dbReference type="OrthoDB" id="6436410at2759"/>
<sequence length="287" mass="33035">MATYTNVHTEDPDETRAENCASPNPFIARQPVSQFVEAIHNLKLPNFWRQRPQLWFAHIESQFVVNRISSDNNKFHAVVAALDATVMEEVADIVEKPPEVKKYDEIKRKLIIRFSESPENLLSRALSELELGDLKPSSLWRQMRSMVDGQLSDDTLKTFWLKKLPSRAREILTVATNIDVDALTEMADKIMRVNDSHVAAISSSKSNENRFERELAVINKKFEQLTAELRNNRQRQRSRSRSTGRRRTTSTSLPSSPGANDICYYHRRFGNCARNCRAPCTFRQPEN</sequence>
<evidence type="ECO:0000313" key="3">
    <source>
        <dbReference type="EMBL" id="CAD7077662.1"/>
    </source>
</evidence>
<accession>A0A7R8UBD6</accession>
<feature type="region of interest" description="Disordered" evidence="1">
    <location>
        <begin position="1"/>
        <end position="23"/>
    </location>
</feature>
<feature type="compositionally biased region" description="Basic residues" evidence="1">
    <location>
        <begin position="232"/>
        <end position="248"/>
    </location>
</feature>
<keyword evidence="4" id="KW-1185">Reference proteome</keyword>
<evidence type="ECO:0000313" key="4">
    <source>
        <dbReference type="Proteomes" id="UP000594454"/>
    </source>
</evidence>
<dbReference type="OMA" id="APCKFRD"/>
<dbReference type="Proteomes" id="UP000594454">
    <property type="component" value="Chromosome 1"/>
</dbReference>
<dbReference type="Pfam" id="PF23055">
    <property type="entry name" value="DUF7041"/>
    <property type="match status" value="1"/>
</dbReference>
<proteinExistence type="predicted"/>
<feature type="compositionally biased region" description="Basic and acidic residues" evidence="1">
    <location>
        <begin position="8"/>
        <end position="17"/>
    </location>
</feature>
<dbReference type="PANTHER" id="PTHR33327">
    <property type="entry name" value="ENDONUCLEASE"/>
    <property type="match status" value="1"/>
</dbReference>